<dbReference type="Pfam" id="PF05015">
    <property type="entry name" value="HigB-like_toxin"/>
    <property type="match status" value="1"/>
</dbReference>
<accession>A0A6I6CY27</accession>
<dbReference type="InterPro" id="IPR035093">
    <property type="entry name" value="RelE/ParE_toxin_dom_sf"/>
</dbReference>
<organism evidence="1 2">
    <name type="scientific">Guyparkeria halophila</name>
    <dbReference type="NCBI Taxonomy" id="47960"/>
    <lineage>
        <taxon>Bacteria</taxon>
        <taxon>Pseudomonadati</taxon>
        <taxon>Pseudomonadota</taxon>
        <taxon>Gammaproteobacteria</taxon>
        <taxon>Chromatiales</taxon>
        <taxon>Thioalkalibacteraceae</taxon>
        <taxon>Guyparkeria</taxon>
    </lineage>
</organism>
<dbReference type="InterPro" id="IPR007711">
    <property type="entry name" value="HigB-1"/>
</dbReference>
<dbReference type="EMBL" id="CP046415">
    <property type="protein sequence ID" value="QGT78290.1"/>
    <property type="molecule type" value="Genomic_DNA"/>
</dbReference>
<gene>
    <name evidence="1" type="ORF">GM160_04900</name>
</gene>
<dbReference type="Proteomes" id="UP000427716">
    <property type="component" value="Chromosome"/>
</dbReference>
<dbReference type="KEGG" id="ghl:GM160_04900"/>
<protein>
    <submittedName>
        <fullName evidence="1">Type II toxin-antitoxin system RelE/ParE family toxin</fullName>
    </submittedName>
</protein>
<name>A0A6I6CY27_9GAMM</name>
<evidence type="ECO:0000313" key="1">
    <source>
        <dbReference type="EMBL" id="QGT78290.1"/>
    </source>
</evidence>
<keyword evidence="2" id="KW-1185">Reference proteome</keyword>
<dbReference type="PANTHER" id="PTHR40266:SF2">
    <property type="entry name" value="TOXIN HIGB-1"/>
    <property type="match status" value="1"/>
</dbReference>
<dbReference type="PANTHER" id="PTHR40266">
    <property type="entry name" value="TOXIN HIGB-1"/>
    <property type="match status" value="1"/>
</dbReference>
<dbReference type="Gene3D" id="3.30.2310.20">
    <property type="entry name" value="RelE-like"/>
    <property type="match status" value="1"/>
</dbReference>
<dbReference type="AlphaFoldDB" id="A0A6I6CY27"/>
<evidence type="ECO:0000313" key="2">
    <source>
        <dbReference type="Proteomes" id="UP000427716"/>
    </source>
</evidence>
<proteinExistence type="predicted"/>
<dbReference type="RefSeq" id="WP_136867002.1">
    <property type="nucleotide sequence ID" value="NZ_CP046415.1"/>
</dbReference>
<sequence>MIVSFACKDTQRVASGRFSKRLPQQIQRRAKMRLDRIDAARDLDDLRVPPSHRLEALSGDRLGFHSVRINDQWRIVFRWEQGGAHDVAIVDYH</sequence>
<dbReference type="SUPFAM" id="SSF143011">
    <property type="entry name" value="RelE-like"/>
    <property type="match status" value="1"/>
</dbReference>
<reference evidence="1 2" key="1">
    <citation type="submission" date="2019-11" db="EMBL/GenBank/DDBJ databases">
        <authorList>
            <person name="Zhang J."/>
            <person name="Sun C."/>
        </authorList>
    </citation>
    <scope>NUCLEOTIDE SEQUENCE [LARGE SCALE GENOMIC DNA]</scope>
    <source>
        <strain evidence="2">sp2</strain>
    </source>
</reference>